<keyword evidence="10" id="KW-0238">DNA-binding</keyword>
<dbReference type="InterPro" id="IPR000445">
    <property type="entry name" value="HhH_motif"/>
</dbReference>
<evidence type="ECO:0000256" key="2">
    <source>
        <dbReference type="ARBA" id="ARBA00022485"/>
    </source>
</evidence>
<keyword evidence="12" id="KW-0540">Nuclease</keyword>
<evidence type="ECO:0000256" key="8">
    <source>
        <dbReference type="ARBA" id="ARBA00023204"/>
    </source>
</evidence>
<dbReference type="GO" id="GO:0006285">
    <property type="term" value="P:base-excision repair, AP site formation"/>
    <property type="evidence" value="ECO:0007669"/>
    <property type="project" value="TreeGrafter"/>
</dbReference>
<dbReference type="PROSITE" id="PS01155">
    <property type="entry name" value="ENDONUCLEASE_III_2"/>
    <property type="match status" value="1"/>
</dbReference>
<dbReference type="GO" id="GO:0140078">
    <property type="term" value="F:class I DNA-(apurinic or apyrimidinic site) endonuclease activity"/>
    <property type="evidence" value="ECO:0007669"/>
    <property type="project" value="UniProtKB-EC"/>
</dbReference>
<dbReference type="EMBL" id="SJPW01000003">
    <property type="protein sequence ID" value="TWU56787.1"/>
    <property type="molecule type" value="Genomic_DNA"/>
</dbReference>
<keyword evidence="9 10" id="KW-0326">Glycosidase</keyword>
<proteinExistence type="inferred from homology"/>
<dbReference type="PANTHER" id="PTHR10359:SF18">
    <property type="entry name" value="ENDONUCLEASE III"/>
    <property type="match status" value="1"/>
</dbReference>
<dbReference type="GO" id="GO:0051539">
    <property type="term" value="F:4 iron, 4 sulfur cluster binding"/>
    <property type="evidence" value="ECO:0007669"/>
    <property type="project" value="UniProtKB-KW"/>
</dbReference>
<comment type="catalytic activity">
    <reaction evidence="10">
        <text>2'-deoxyribonucleotide-(2'-deoxyribose 5'-phosphate)-2'-deoxyribonucleotide-DNA = a 3'-end 2'-deoxyribonucleotide-(2,3-dehydro-2,3-deoxyribose 5'-phosphate)-DNA + a 5'-end 5'-phospho-2'-deoxyribonucleoside-DNA + H(+)</text>
        <dbReference type="Rhea" id="RHEA:66592"/>
        <dbReference type="Rhea" id="RHEA-COMP:13180"/>
        <dbReference type="Rhea" id="RHEA-COMP:16897"/>
        <dbReference type="Rhea" id="RHEA-COMP:17067"/>
        <dbReference type="ChEBI" id="CHEBI:15378"/>
        <dbReference type="ChEBI" id="CHEBI:136412"/>
        <dbReference type="ChEBI" id="CHEBI:157695"/>
        <dbReference type="ChEBI" id="CHEBI:167181"/>
        <dbReference type="EC" id="4.2.99.18"/>
    </reaction>
</comment>
<evidence type="ECO:0000256" key="3">
    <source>
        <dbReference type="ARBA" id="ARBA00022723"/>
    </source>
</evidence>
<keyword evidence="4 10" id="KW-0227">DNA damage</keyword>
<gene>
    <name evidence="10 12" type="primary">nth</name>
    <name evidence="12" type="ORF">Poly51_27040</name>
</gene>
<dbReference type="HAMAP" id="MF_00942">
    <property type="entry name" value="Nth"/>
    <property type="match status" value="1"/>
</dbReference>
<dbReference type="GO" id="GO:0046872">
    <property type="term" value="F:metal ion binding"/>
    <property type="evidence" value="ECO:0007669"/>
    <property type="project" value="UniProtKB-KW"/>
</dbReference>
<evidence type="ECO:0000256" key="10">
    <source>
        <dbReference type="HAMAP-Rule" id="MF_00942"/>
    </source>
</evidence>
<keyword evidence="13" id="KW-1185">Reference proteome</keyword>
<dbReference type="CDD" id="cd00056">
    <property type="entry name" value="ENDO3c"/>
    <property type="match status" value="1"/>
</dbReference>
<dbReference type="InterPro" id="IPR011257">
    <property type="entry name" value="DNA_glycosylase"/>
</dbReference>
<comment type="function">
    <text evidence="10">DNA repair enzyme that has both DNA N-glycosylase activity and AP-lyase activity. The DNA N-glycosylase activity releases various damaged pyrimidines from DNA by cleaving the N-glycosidic bond, leaving an AP (apurinic/apyrimidinic) site. The AP-lyase activity cleaves the phosphodiester bond 3' to the AP site by a beta-elimination, leaving a 3'-terminal unsaturated sugar and a product with a terminal 5'-phosphate.</text>
</comment>
<evidence type="ECO:0000256" key="9">
    <source>
        <dbReference type="ARBA" id="ARBA00023295"/>
    </source>
</evidence>
<dbReference type="InterPro" id="IPR004036">
    <property type="entry name" value="Endonuclease-III-like_CS2"/>
</dbReference>
<evidence type="ECO:0000313" key="12">
    <source>
        <dbReference type="EMBL" id="TWU56787.1"/>
    </source>
</evidence>
<evidence type="ECO:0000256" key="7">
    <source>
        <dbReference type="ARBA" id="ARBA00023014"/>
    </source>
</evidence>
<dbReference type="InterPro" id="IPR023170">
    <property type="entry name" value="HhH_base_excis_C"/>
</dbReference>
<dbReference type="Gene3D" id="1.10.1670.10">
    <property type="entry name" value="Helix-hairpin-Helix base-excision DNA repair enzymes (C-terminal)"/>
    <property type="match status" value="1"/>
</dbReference>
<dbReference type="InterPro" id="IPR005759">
    <property type="entry name" value="Nth"/>
</dbReference>
<evidence type="ECO:0000256" key="4">
    <source>
        <dbReference type="ARBA" id="ARBA00022763"/>
    </source>
</evidence>
<dbReference type="PIRSF" id="PIRSF001435">
    <property type="entry name" value="Nth"/>
    <property type="match status" value="1"/>
</dbReference>
<dbReference type="SMART" id="SM00478">
    <property type="entry name" value="ENDO3c"/>
    <property type="match status" value="1"/>
</dbReference>
<dbReference type="GO" id="GO:0019104">
    <property type="term" value="F:DNA N-glycosylase activity"/>
    <property type="evidence" value="ECO:0007669"/>
    <property type="project" value="UniProtKB-UniRule"/>
</dbReference>
<keyword evidence="8 10" id="KW-0234">DNA repair</keyword>
<keyword evidence="3" id="KW-0479">Metal-binding</keyword>
<accession>A0A5C6F8S5</accession>
<dbReference type="Gene3D" id="1.10.340.30">
    <property type="entry name" value="Hypothetical protein, domain 2"/>
    <property type="match status" value="1"/>
</dbReference>
<keyword evidence="5 10" id="KW-0378">Hydrolase</keyword>
<comment type="caution">
    <text evidence="12">The sequence shown here is derived from an EMBL/GenBank/DDBJ whole genome shotgun (WGS) entry which is preliminary data.</text>
</comment>
<keyword evidence="6" id="KW-0408">Iron</keyword>
<dbReference type="GO" id="GO:0003677">
    <property type="term" value="F:DNA binding"/>
    <property type="evidence" value="ECO:0007669"/>
    <property type="project" value="UniProtKB-UniRule"/>
</dbReference>
<protein>
    <recommendedName>
        <fullName evidence="10">Endonuclease III</fullName>
        <ecNumber evidence="10">4.2.99.18</ecNumber>
    </recommendedName>
    <alternativeName>
        <fullName evidence="10">DNA-(apurinic or apyrimidinic site) lyase</fullName>
    </alternativeName>
</protein>
<name>A0A5C6F8S5_9BACT</name>
<dbReference type="FunFam" id="1.10.1670.10:FF:000019">
    <property type="entry name" value="Endonuclease III"/>
    <property type="match status" value="1"/>
</dbReference>
<keyword evidence="12" id="KW-0255">Endonuclease</keyword>
<dbReference type="PANTHER" id="PTHR10359">
    <property type="entry name" value="A/G-SPECIFIC ADENINE GLYCOSYLASE/ENDONUCLEASE III"/>
    <property type="match status" value="1"/>
</dbReference>
<evidence type="ECO:0000256" key="1">
    <source>
        <dbReference type="ARBA" id="ARBA00008343"/>
    </source>
</evidence>
<keyword evidence="10 12" id="KW-0456">Lyase</keyword>
<dbReference type="AlphaFoldDB" id="A0A5C6F8S5"/>
<dbReference type="Proteomes" id="UP000318288">
    <property type="component" value="Unassembled WGS sequence"/>
</dbReference>
<comment type="caution">
    <text evidence="10">Lacks conserved residue(s) required for the propagation of feature annotation.</text>
</comment>
<dbReference type="NCBIfam" id="TIGR01083">
    <property type="entry name" value="nth"/>
    <property type="match status" value="1"/>
</dbReference>
<comment type="similarity">
    <text evidence="1 10">Belongs to the Nth/MutY family.</text>
</comment>
<evidence type="ECO:0000256" key="5">
    <source>
        <dbReference type="ARBA" id="ARBA00022801"/>
    </source>
</evidence>
<dbReference type="SUPFAM" id="SSF48150">
    <property type="entry name" value="DNA-glycosylase"/>
    <property type="match status" value="1"/>
</dbReference>
<evidence type="ECO:0000259" key="11">
    <source>
        <dbReference type="SMART" id="SM00478"/>
    </source>
</evidence>
<dbReference type="InterPro" id="IPR003265">
    <property type="entry name" value="HhH-GPD_domain"/>
</dbReference>
<dbReference type="Pfam" id="PF00633">
    <property type="entry name" value="HHH"/>
    <property type="match status" value="1"/>
</dbReference>
<feature type="domain" description="HhH-GPD" evidence="11">
    <location>
        <begin position="63"/>
        <end position="210"/>
    </location>
</feature>
<dbReference type="Pfam" id="PF00730">
    <property type="entry name" value="HhH-GPD"/>
    <property type="match status" value="1"/>
</dbReference>
<dbReference type="FunFam" id="1.10.340.30:FF:000001">
    <property type="entry name" value="Endonuclease III"/>
    <property type="match status" value="1"/>
</dbReference>
<keyword evidence="2" id="KW-0004">4Fe-4S</keyword>
<evidence type="ECO:0000313" key="13">
    <source>
        <dbReference type="Proteomes" id="UP000318288"/>
    </source>
</evidence>
<comment type="cofactor">
    <cofactor evidence="10">
        <name>[4Fe-4S] cluster</name>
        <dbReference type="ChEBI" id="CHEBI:49883"/>
    </cofactor>
    <text evidence="10">Binds 1 [4Fe-4S] cluster.</text>
</comment>
<reference evidence="12 13" key="1">
    <citation type="submission" date="2019-02" db="EMBL/GenBank/DDBJ databases">
        <title>Deep-cultivation of Planctomycetes and their phenomic and genomic characterization uncovers novel biology.</title>
        <authorList>
            <person name="Wiegand S."/>
            <person name="Jogler M."/>
            <person name="Boedeker C."/>
            <person name="Pinto D."/>
            <person name="Vollmers J."/>
            <person name="Rivas-Marin E."/>
            <person name="Kohn T."/>
            <person name="Peeters S.H."/>
            <person name="Heuer A."/>
            <person name="Rast P."/>
            <person name="Oberbeckmann S."/>
            <person name="Bunk B."/>
            <person name="Jeske O."/>
            <person name="Meyerdierks A."/>
            <person name="Storesund J.E."/>
            <person name="Kallscheuer N."/>
            <person name="Luecker S."/>
            <person name="Lage O.M."/>
            <person name="Pohl T."/>
            <person name="Merkel B.J."/>
            <person name="Hornburger P."/>
            <person name="Mueller R.-W."/>
            <person name="Bruemmer F."/>
            <person name="Labrenz M."/>
            <person name="Spormann A.M."/>
            <person name="Op Den Camp H."/>
            <person name="Overmann J."/>
            <person name="Amann R."/>
            <person name="Jetten M.S.M."/>
            <person name="Mascher T."/>
            <person name="Medema M.H."/>
            <person name="Devos D.P."/>
            <person name="Kaster A.-K."/>
            <person name="Ovreas L."/>
            <person name="Rohde M."/>
            <person name="Galperin M.Y."/>
            <person name="Jogler C."/>
        </authorList>
    </citation>
    <scope>NUCLEOTIDE SEQUENCE [LARGE SCALE GENOMIC DNA]</scope>
    <source>
        <strain evidence="12 13">Poly51</strain>
    </source>
</reference>
<sequence length="241" mass="27005">MTSDRNFDARETSKSILARKEELSLKKQQRADLVRQQLAKLYPDPPIPLDHNDDFTLLVAVLLSAQCTDKKVNEVTPELFRRGPTPALMTQLGEAEILSIIRPLGLSNQKAKNVAKLSEIIVNDFGGEIPRTFEGLESLPGVGHKTASVVMAQAFGVPAFPVDTHIHRLAQRWGLTSGKNVVETERDLKKLFPESSWNELHLQIIFYGREHCTARGCDGTKCGLCVELYPRRKKPVVWIKP</sequence>
<keyword evidence="7" id="KW-0411">Iron-sulfur</keyword>
<dbReference type="EC" id="4.2.99.18" evidence="10"/>
<evidence type="ECO:0000256" key="6">
    <source>
        <dbReference type="ARBA" id="ARBA00023004"/>
    </source>
</evidence>
<organism evidence="12 13">
    <name type="scientific">Rubripirellula tenax</name>
    <dbReference type="NCBI Taxonomy" id="2528015"/>
    <lineage>
        <taxon>Bacteria</taxon>
        <taxon>Pseudomonadati</taxon>
        <taxon>Planctomycetota</taxon>
        <taxon>Planctomycetia</taxon>
        <taxon>Pirellulales</taxon>
        <taxon>Pirellulaceae</taxon>
        <taxon>Rubripirellula</taxon>
    </lineage>
</organism>